<dbReference type="EMBL" id="JAAARO010000004">
    <property type="protein sequence ID" value="KAF5748581.1"/>
    <property type="molecule type" value="Genomic_DNA"/>
</dbReference>
<keyword evidence="2" id="KW-1185">Reference proteome</keyword>
<evidence type="ECO:0008006" key="3">
    <source>
        <dbReference type="Google" id="ProtNLM"/>
    </source>
</evidence>
<proteinExistence type="predicted"/>
<sequence>MYFVQSMFWLQLKKYYQPRKSRRAVSVNLQGNKIPLYGAGASLAGLDNNGGVPMTLVFQVQSRGNVVGKLVKSRHQRHISCDLVIDSRSNKPINFRKESCKYH</sequence>
<dbReference type="Proteomes" id="UP000593562">
    <property type="component" value="Unassembled WGS sequence"/>
</dbReference>
<name>A0A7J7DQI0_TRIWF</name>
<evidence type="ECO:0000313" key="2">
    <source>
        <dbReference type="Proteomes" id="UP000593562"/>
    </source>
</evidence>
<evidence type="ECO:0000313" key="1">
    <source>
        <dbReference type="EMBL" id="KAF5748581.1"/>
    </source>
</evidence>
<comment type="caution">
    <text evidence="1">The sequence shown here is derived from an EMBL/GenBank/DDBJ whole genome shotgun (WGS) entry which is preliminary data.</text>
</comment>
<gene>
    <name evidence="1" type="ORF">HS088_TW04G00539</name>
</gene>
<accession>A0A7J7DQI0</accession>
<dbReference type="InParanoid" id="A0A7J7DQI0"/>
<organism evidence="1 2">
    <name type="scientific">Tripterygium wilfordii</name>
    <name type="common">Thunder God vine</name>
    <dbReference type="NCBI Taxonomy" id="458696"/>
    <lineage>
        <taxon>Eukaryota</taxon>
        <taxon>Viridiplantae</taxon>
        <taxon>Streptophyta</taxon>
        <taxon>Embryophyta</taxon>
        <taxon>Tracheophyta</taxon>
        <taxon>Spermatophyta</taxon>
        <taxon>Magnoliopsida</taxon>
        <taxon>eudicotyledons</taxon>
        <taxon>Gunneridae</taxon>
        <taxon>Pentapetalae</taxon>
        <taxon>rosids</taxon>
        <taxon>fabids</taxon>
        <taxon>Celastrales</taxon>
        <taxon>Celastraceae</taxon>
        <taxon>Tripterygium</taxon>
    </lineage>
</organism>
<protein>
    <recommendedName>
        <fullName evidence="3">Late embryogenesis abundant protein LEA-2 subgroup domain-containing protein</fullName>
    </recommendedName>
</protein>
<dbReference type="AlphaFoldDB" id="A0A7J7DQI0"/>
<reference evidence="1 2" key="1">
    <citation type="journal article" date="2020" name="Nat. Commun.">
        <title>Genome of Tripterygium wilfordii and identification of cytochrome P450 involved in triptolide biosynthesis.</title>
        <authorList>
            <person name="Tu L."/>
            <person name="Su P."/>
            <person name="Zhang Z."/>
            <person name="Gao L."/>
            <person name="Wang J."/>
            <person name="Hu T."/>
            <person name="Zhou J."/>
            <person name="Zhang Y."/>
            <person name="Zhao Y."/>
            <person name="Liu Y."/>
            <person name="Song Y."/>
            <person name="Tong Y."/>
            <person name="Lu Y."/>
            <person name="Yang J."/>
            <person name="Xu C."/>
            <person name="Jia M."/>
            <person name="Peters R.J."/>
            <person name="Huang L."/>
            <person name="Gao W."/>
        </authorList>
    </citation>
    <scope>NUCLEOTIDE SEQUENCE [LARGE SCALE GENOMIC DNA]</scope>
    <source>
        <strain evidence="2">cv. XIE 37</strain>
        <tissue evidence="1">Leaf</tissue>
    </source>
</reference>